<dbReference type="RefSeq" id="WP_044731301.1">
    <property type="nucleotide sequence ID" value="NZ_JYBP01000003.1"/>
</dbReference>
<dbReference type="SUPFAM" id="SSF55785">
    <property type="entry name" value="PYP-like sensor domain (PAS domain)"/>
    <property type="match status" value="2"/>
</dbReference>
<dbReference type="PANTHER" id="PTHR43156:SF14">
    <property type="entry name" value="PHOSPHOSERINE PHOSPHATASE RSBP"/>
    <property type="match status" value="1"/>
</dbReference>
<dbReference type="InterPro" id="IPR036457">
    <property type="entry name" value="PPM-type-like_dom_sf"/>
</dbReference>
<dbReference type="PROSITE" id="PS50112">
    <property type="entry name" value="PAS"/>
    <property type="match status" value="2"/>
</dbReference>
<feature type="domain" description="PAS" evidence="2">
    <location>
        <begin position="128"/>
        <end position="173"/>
    </location>
</feature>
<dbReference type="GO" id="GO:0016791">
    <property type="term" value="F:phosphatase activity"/>
    <property type="evidence" value="ECO:0007669"/>
    <property type="project" value="TreeGrafter"/>
</dbReference>
<dbReference type="Gene3D" id="3.30.450.20">
    <property type="entry name" value="PAS domain"/>
    <property type="match status" value="2"/>
</dbReference>
<dbReference type="GO" id="GO:0006355">
    <property type="term" value="P:regulation of DNA-templated transcription"/>
    <property type="evidence" value="ECO:0007669"/>
    <property type="project" value="InterPro"/>
</dbReference>
<dbReference type="Pfam" id="PF00989">
    <property type="entry name" value="PAS"/>
    <property type="match status" value="1"/>
</dbReference>
<evidence type="ECO:0000313" key="4">
    <source>
        <dbReference type="Proteomes" id="UP000032522"/>
    </source>
</evidence>
<dbReference type="InterPro" id="IPR000014">
    <property type="entry name" value="PAS"/>
</dbReference>
<dbReference type="SUPFAM" id="SSF81606">
    <property type="entry name" value="PP2C-like"/>
    <property type="match status" value="1"/>
</dbReference>
<dbReference type="PANTHER" id="PTHR43156">
    <property type="entry name" value="STAGE II SPORULATION PROTEIN E-RELATED"/>
    <property type="match status" value="1"/>
</dbReference>
<dbReference type="Pfam" id="PF13426">
    <property type="entry name" value="PAS_9"/>
    <property type="match status" value="1"/>
</dbReference>
<dbReference type="PATRIC" id="fig|1462.6.peg.1400"/>
<dbReference type="InterPro" id="IPR001932">
    <property type="entry name" value="PPM-type_phosphatase-like_dom"/>
</dbReference>
<dbReference type="OrthoDB" id="9763484at2"/>
<dbReference type="EMBL" id="JYBP01000003">
    <property type="protein sequence ID" value="KJE28872.1"/>
    <property type="molecule type" value="Genomic_DNA"/>
</dbReference>
<dbReference type="SMART" id="SM00331">
    <property type="entry name" value="PP2C_SIG"/>
    <property type="match status" value="1"/>
</dbReference>
<keyword evidence="1" id="KW-0378">Hydrolase</keyword>
<dbReference type="SMART" id="SM00091">
    <property type="entry name" value="PAS"/>
    <property type="match status" value="2"/>
</dbReference>
<dbReference type="InterPro" id="IPR052016">
    <property type="entry name" value="Bact_Sigma-Reg"/>
</dbReference>
<sequence>MVKANVQAIDQLDAEQLGSGMVITDRQLSIVAVSEPTPRWLGFAKNELVGRPVGVLFSAEWSAALLDGIAEAVKKDGCWQGEARHVAKSGKAYTSWMNVYRLSGSEGEWLVWHFVEQTAVPPADRPTPSELLEVIYDSAPFAVVPVAADGTVQDWGLSAERLFGRRKEEAVGRPIWSLFRCGSQTWLPFPPKEQRCGEGMVQRRDGTSANVAYTVIPVLQADGYIVLVEDETKQKQKEAERRRQVELAKKIQQNLLTPLIQNEAVTMDAVYIPSDDLSGDIYACYQIDLYRYGVIVIDVMGHGISSALVSMLLRSLLRGLIVRVIDPVSVASELEKHMQTLFPDEANAIRHLFSMIYLVIDTKERKIEYTNAGHPAGLLVFDDGSVHELDKGGLAIGSPFSLPFEKGVIHYDKRARLLLYTDGILEEIDPSILQSIEKIRSCTQMCRHLPDKRFLERLISQGPPLASPSDDICLLSITVHG</sequence>
<dbReference type="CDD" id="cd00130">
    <property type="entry name" value="PAS"/>
    <property type="match status" value="2"/>
</dbReference>
<evidence type="ECO:0000313" key="3">
    <source>
        <dbReference type="EMBL" id="KJE28872.1"/>
    </source>
</evidence>
<comment type="caution">
    <text evidence="3">The sequence shown here is derived from an EMBL/GenBank/DDBJ whole genome shotgun (WGS) entry which is preliminary data.</text>
</comment>
<dbReference type="Gene3D" id="3.60.40.10">
    <property type="entry name" value="PPM-type phosphatase domain"/>
    <property type="match status" value="1"/>
</dbReference>
<proteinExistence type="predicted"/>
<dbReference type="InterPro" id="IPR035965">
    <property type="entry name" value="PAS-like_dom_sf"/>
</dbReference>
<dbReference type="NCBIfam" id="TIGR00229">
    <property type="entry name" value="sensory_box"/>
    <property type="match status" value="1"/>
</dbReference>
<protein>
    <submittedName>
        <fullName evidence="3">Sensory box protein</fullName>
    </submittedName>
</protein>
<accession>A0A0D8BZS0</accession>
<reference evidence="3 4" key="1">
    <citation type="submission" date="2015-01" db="EMBL/GenBank/DDBJ databases">
        <authorList>
            <person name="Filippidou S."/>
            <person name="Jeanneret N."/>
            <person name="Russel-Delif L."/>
            <person name="Junier T."/>
            <person name="Wunderlin T."/>
            <person name="Molina V."/>
            <person name="Johnson S.L."/>
            <person name="Davenport K.W."/>
            <person name="Chain P.S."/>
            <person name="Dorador C."/>
            <person name="Junier P."/>
        </authorList>
    </citation>
    <scope>NUCLEOTIDE SEQUENCE [LARGE SCALE GENOMIC DNA]</scope>
    <source>
        <strain evidence="3 4">Et7/4</strain>
    </source>
</reference>
<evidence type="ECO:0000256" key="1">
    <source>
        <dbReference type="ARBA" id="ARBA00022801"/>
    </source>
</evidence>
<feature type="domain" description="PAS" evidence="2">
    <location>
        <begin position="15"/>
        <end position="76"/>
    </location>
</feature>
<dbReference type="AlphaFoldDB" id="A0A0D8BZS0"/>
<dbReference type="InterPro" id="IPR013767">
    <property type="entry name" value="PAS_fold"/>
</dbReference>
<name>A0A0D8BZS0_GEOKU</name>
<organism evidence="3 4">
    <name type="scientific">Geobacillus kaustophilus</name>
    <dbReference type="NCBI Taxonomy" id="1462"/>
    <lineage>
        <taxon>Bacteria</taxon>
        <taxon>Bacillati</taxon>
        <taxon>Bacillota</taxon>
        <taxon>Bacilli</taxon>
        <taxon>Bacillales</taxon>
        <taxon>Anoxybacillaceae</taxon>
        <taxon>Geobacillus</taxon>
        <taxon>Geobacillus thermoleovorans group</taxon>
    </lineage>
</organism>
<dbReference type="Proteomes" id="UP000032522">
    <property type="component" value="Unassembled WGS sequence"/>
</dbReference>
<dbReference type="Pfam" id="PF07228">
    <property type="entry name" value="SpoIIE"/>
    <property type="match status" value="1"/>
</dbReference>
<evidence type="ECO:0000259" key="2">
    <source>
        <dbReference type="PROSITE" id="PS50112"/>
    </source>
</evidence>
<gene>
    <name evidence="3" type="ORF">LG52_1210</name>
</gene>